<name>A0A6J7PIH0_9ZZZZ</name>
<evidence type="ECO:0000313" key="1">
    <source>
        <dbReference type="EMBL" id="CAB5005196.1"/>
    </source>
</evidence>
<dbReference type="EMBL" id="CAFBPD010000084">
    <property type="protein sequence ID" value="CAB5005196.1"/>
    <property type="molecule type" value="Genomic_DNA"/>
</dbReference>
<dbReference type="AlphaFoldDB" id="A0A6J7PIH0"/>
<organism evidence="1">
    <name type="scientific">freshwater metagenome</name>
    <dbReference type="NCBI Taxonomy" id="449393"/>
    <lineage>
        <taxon>unclassified sequences</taxon>
        <taxon>metagenomes</taxon>
        <taxon>ecological metagenomes</taxon>
    </lineage>
</organism>
<reference evidence="1" key="1">
    <citation type="submission" date="2020-05" db="EMBL/GenBank/DDBJ databases">
        <authorList>
            <person name="Chiriac C."/>
            <person name="Salcher M."/>
            <person name="Ghai R."/>
            <person name="Kavagutti S V."/>
        </authorList>
    </citation>
    <scope>NUCLEOTIDE SEQUENCE</scope>
</reference>
<proteinExistence type="predicted"/>
<accession>A0A6J7PIH0</accession>
<sequence>MAVPGAQAVLPAEQGRQARLVFVGDDESGRALVVMAVRTDGGLLVIHAMDLRPKWRTLYEEAK</sequence>
<protein>
    <submittedName>
        <fullName evidence="1">Unannotated protein</fullName>
    </submittedName>
</protein>
<gene>
    <name evidence="1" type="ORF">UFOPK4061_00578</name>
</gene>